<protein>
    <submittedName>
        <fullName evidence="1">Uncharacterized protein</fullName>
    </submittedName>
</protein>
<accession>A0A9P8Y4C0</accession>
<dbReference type="GeneID" id="70183956"/>
<reference evidence="1" key="1">
    <citation type="journal article" date="2021" name="Nat. Commun.">
        <title>Genetic determinants of endophytism in the Arabidopsis root mycobiome.</title>
        <authorList>
            <person name="Mesny F."/>
            <person name="Miyauchi S."/>
            <person name="Thiergart T."/>
            <person name="Pickel B."/>
            <person name="Atanasova L."/>
            <person name="Karlsson M."/>
            <person name="Huettel B."/>
            <person name="Barry K.W."/>
            <person name="Haridas S."/>
            <person name="Chen C."/>
            <person name="Bauer D."/>
            <person name="Andreopoulos W."/>
            <person name="Pangilinan J."/>
            <person name="LaButti K."/>
            <person name="Riley R."/>
            <person name="Lipzen A."/>
            <person name="Clum A."/>
            <person name="Drula E."/>
            <person name="Henrissat B."/>
            <person name="Kohler A."/>
            <person name="Grigoriev I.V."/>
            <person name="Martin F.M."/>
            <person name="Hacquard S."/>
        </authorList>
    </citation>
    <scope>NUCLEOTIDE SEQUENCE</scope>
    <source>
        <strain evidence="1">MPI-CAGE-CH-0230</strain>
    </source>
</reference>
<evidence type="ECO:0000313" key="1">
    <source>
        <dbReference type="EMBL" id="KAH7027365.1"/>
    </source>
</evidence>
<dbReference type="EMBL" id="JAGTJQ010000007">
    <property type="protein sequence ID" value="KAH7027365.1"/>
    <property type="molecule type" value="Genomic_DNA"/>
</dbReference>
<proteinExistence type="predicted"/>
<comment type="caution">
    <text evidence="1">The sequence shown here is derived from an EMBL/GenBank/DDBJ whole genome shotgun (WGS) entry which is preliminary data.</text>
</comment>
<evidence type="ECO:0000313" key="2">
    <source>
        <dbReference type="Proteomes" id="UP000756346"/>
    </source>
</evidence>
<dbReference type="AlphaFoldDB" id="A0A9P8Y4C0"/>
<dbReference type="RefSeq" id="XP_046010164.1">
    <property type="nucleotide sequence ID" value="XM_046154410.1"/>
</dbReference>
<organism evidence="1 2">
    <name type="scientific">Microdochium trichocladiopsis</name>
    <dbReference type="NCBI Taxonomy" id="1682393"/>
    <lineage>
        <taxon>Eukaryota</taxon>
        <taxon>Fungi</taxon>
        <taxon>Dikarya</taxon>
        <taxon>Ascomycota</taxon>
        <taxon>Pezizomycotina</taxon>
        <taxon>Sordariomycetes</taxon>
        <taxon>Xylariomycetidae</taxon>
        <taxon>Xylariales</taxon>
        <taxon>Microdochiaceae</taxon>
        <taxon>Microdochium</taxon>
    </lineage>
</organism>
<name>A0A9P8Y4C0_9PEZI</name>
<dbReference type="Proteomes" id="UP000756346">
    <property type="component" value="Unassembled WGS sequence"/>
</dbReference>
<keyword evidence="2" id="KW-1185">Reference proteome</keyword>
<sequence length="57" mass="6243">MASGLTGELRPAACCCSCPFSQEYGPKWNGGRLPQQALYRALHRARAMSLPLCFHCS</sequence>
<gene>
    <name evidence="1" type="ORF">B0I36DRAFT_326953</name>
</gene>